<protein>
    <submittedName>
        <fullName evidence="9">Uncharacterized protein</fullName>
    </submittedName>
</protein>
<keyword evidence="10" id="KW-1185">Reference proteome</keyword>
<dbReference type="GO" id="GO:0140566">
    <property type="term" value="F:histone reader activity"/>
    <property type="evidence" value="ECO:0007669"/>
    <property type="project" value="InterPro"/>
</dbReference>
<dbReference type="GO" id="GO:0034244">
    <property type="term" value="P:negative regulation of transcription elongation by RNA polymerase II"/>
    <property type="evidence" value="ECO:0007669"/>
    <property type="project" value="InterPro"/>
</dbReference>
<proteinExistence type="predicted"/>
<dbReference type="Gene3D" id="3.30.40.10">
    <property type="entry name" value="Zinc/RING finger domain, C3HC4 (zinc finger)"/>
    <property type="match status" value="1"/>
</dbReference>
<feature type="region of interest" description="Disordered" evidence="6">
    <location>
        <begin position="766"/>
        <end position="786"/>
    </location>
</feature>
<feature type="domain" description="AIPP2-like SPOC-like" evidence="8">
    <location>
        <begin position="809"/>
        <end position="937"/>
    </location>
</feature>
<keyword evidence="5" id="KW-0804">Transcription</keyword>
<dbReference type="AlphaFoldDB" id="A0AAE0AE42"/>
<evidence type="ECO:0000256" key="6">
    <source>
        <dbReference type="SAM" id="MobiDB-lite"/>
    </source>
</evidence>
<keyword evidence="4" id="KW-0805">Transcription regulation</keyword>
<evidence type="ECO:0000256" key="3">
    <source>
        <dbReference type="ARBA" id="ARBA00022833"/>
    </source>
</evidence>
<dbReference type="InterPro" id="IPR049914">
    <property type="entry name" value="PHD1-3/5-6"/>
</dbReference>
<keyword evidence="3" id="KW-0862">Zinc</keyword>
<evidence type="ECO:0000259" key="8">
    <source>
        <dbReference type="Pfam" id="PF23121"/>
    </source>
</evidence>
<dbReference type="PANTHER" id="PTHR33304">
    <property type="match status" value="1"/>
</dbReference>
<sequence>MSVRTILEDYERASSQTVNYNKCAICVSSSISPSEGNKLAALVGMNMVECHEIYLGLPCFLGRSKKSLFSNIVDRVWGKIKGWGEKMLSIGGKEILIKVVIQAVPSYAMTLFRLPKGLIYEIQRLCARFWWGGNTNRKKMHWCTWKQLCKPKSKGGLGFRDLESSNRALLAKHGWRILKKPDSLATRILKSCYFKECNFLEAKKKSSGSYVWNSILWGRGLLEEGVHWRVGDGKSTKIYTDKWLPRPSKFTIVSQPHLGKWILGKSWDEDKPKFVFLGCSNSLVENFLEIGYSGQDQDLYVESLSRWIPTNFNIARRGVQFDGLCAACKTSVETTFHALWNCNRLKEIRKEWKLQTPTLGMDNGNFFDYVFDYFSKISGDNKELFCVLLWRIWFRRNSFSHGSSPVDSLDMIGWSKKFLEDYHAFDGKQGKMMNVAEVNNGLQTGWSPLDKDLYKTNCGIALDNSNMCVGMGIIIRNSTGEVMAYCSQKIEANINKNIANLIAIQRGFQFGIECGLNASKIESKDAIVVNWINQILDTYFLLLEDGDNSDEESEPVKLTKASQLVYTVSDGPLNTSSHLLSLESEKYADESVEESSEINFADFTMTVCQKCGDKRFTKDLIYCVNCKVSAEHRCCLDILPKSKTEKVVWTCAECGAKETKLSPVSSKKSERISCAEVRLSRKKVRKQISFPPEYRVHAKNFLDQAKQYRGDDCLMSDEEYKKMLPIAASFGDDLERLATFGNQEFRDRMILLLLEDGDNLNEESEPVKLTEASQLDSTVSDGKSNTSTQHKCTNCPIVFFELVHFFLVRGCFKINSVKYGTSVGLVAHLTRRGWPRGRDAVPVTELPLQLTVEISSKSDVWPQRFHISPPSVDSIVLYFFPEYESDEKVFDTLLDDMIDKDLALMATIKDAELLVFSSLKLPIDHWRICRKYYMWGVLEPTNHEAECVTYNTDGVTLDVTEDH</sequence>
<dbReference type="SUPFAM" id="SSF57903">
    <property type="entry name" value="FYVE/PHD zinc finger"/>
    <property type="match status" value="1"/>
</dbReference>
<dbReference type="InterPro" id="IPR013083">
    <property type="entry name" value="Znf_RING/FYVE/PHD"/>
</dbReference>
<dbReference type="GO" id="GO:0004523">
    <property type="term" value="F:RNA-DNA hybrid ribonuclease activity"/>
    <property type="evidence" value="ECO:0007669"/>
    <property type="project" value="InterPro"/>
</dbReference>
<keyword evidence="1" id="KW-0479">Metal-binding</keyword>
<feature type="domain" description="RNase H type-1" evidence="7">
    <location>
        <begin position="470"/>
        <end position="534"/>
    </location>
</feature>
<evidence type="ECO:0000256" key="1">
    <source>
        <dbReference type="ARBA" id="ARBA00022723"/>
    </source>
</evidence>
<evidence type="ECO:0000256" key="5">
    <source>
        <dbReference type="ARBA" id="ARBA00023163"/>
    </source>
</evidence>
<dbReference type="Pfam" id="PF23121">
    <property type="entry name" value="SPOC_AIPP2"/>
    <property type="match status" value="1"/>
</dbReference>
<evidence type="ECO:0000313" key="10">
    <source>
        <dbReference type="Proteomes" id="UP001281410"/>
    </source>
</evidence>
<evidence type="ECO:0000256" key="4">
    <source>
        <dbReference type="ARBA" id="ARBA00023015"/>
    </source>
</evidence>
<dbReference type="EMBL" id="JANJYJ010000005">
    <property type="protein sequence ID" value="KAK3211647.1"/>
    <property type="molecule type" value="Genomic_DNA"/>
</dbReference>
<gene>
    <name evidence="9" type="ORF">Dsin_016353</name>
</gene>
<dbReference type="Proteomes" id="UP001281410">
    <property type="component" value="Unassembled WGS sequence"/>
</dbReference>
<dbReference type="GO" id="GO:0008270">
    <property type="term" value="F:zinc ion binding"/>
    <property type="evidence" value="ECO:0007669"/>
    <property type="project" value="UniProtKB-KW"/>
</dbReference>
<dbReference type="CDD" id="cd15489">
    <property type="entry name" value="PHD_SF"/>
    <property type="match status" value="1"/>
</dbReference>
<feature type="compositionally biased region" description="Polar residues" evidence="6">
    <location>
        <begin position="771"/>
        <end position="786"/>
    </location>
</feature>
<evidence type="ECO:0000259" key="7">
    <source>
        <dbReference type="Pfam" id="PF13456"/>
    </source>
</evidence>
<dbReference type="InterPro" id="IPR002156">
    <property type="entry name" value="RNaseH_domain"/>
</dbReference>
<keyword evidence="2" id="KW-0863">Zinc-finger</keyword>
<name>A0AAE0AE42_9ROSI</name>
<reference evidence="9" key="1">
    <citation type="journal article" date="2023" name="Plant J.">
        <title>Genome sequences and population genomics provide insights into the demographic history, inbreeding, and mutation load of two 'living fossil' tree species of Dipteronia.</title>
        <authorList>
            <person name="Feng Y."/>
            <person name="Comes H.P."/>
            <person name="Chen J."/>
            <person name="Zhu S."/>
            <person name="Lu R."/>
            <person name="Zhang X."/>
            <person name="Li P."/>
            <person name="Qiu J."/>
            <person name="Olsen K.M."/>
            <person name="Qiu Y."/>
        </authorList>
    </citation>
    <scope>NUCLEOTIDE SEQUENCE</scope>
    <source>
        <strain evidence="9">NBL</strain>
    </source>
</reference>
<dbReference type="PANTHER" id="PTHR33304:SF49">
    <property type="entry name" value="OS12G0161500 PROTEIN"/>
    <property type="match status" value="1"/>
</dbReference>
<comment type="caution">
    <text evidence="9">The sequence shown here is derived from an EMBL/GenBank/DDBJ whole genome shotgun (WGS) entry which is preliminary data.</text>
</comment>
<organism evidence="9 10">
    <name type="scientific">Dipteronia sinensis</name>
    <dbReference type="NCBI Taxonomy" id="43782"/>
    <lineage>
        <taxon>Eukaryota</taxon>
        <taxon>Viridiplantae</taxon>
        <taxon>Streptophyta</taxon>
        <taxon>Embryophyta</taxon>
        <taxon>Tracheophyta</taxon>
        <taxon>Spermatophyta</taxon>
        <taxon>Magnoliopsida</taxon>
        <taxon>eudicotyledons</taxon>
        <taxon>Gunneridae</taxon>
        <taxon>Pentapetalae</taxon>
        <taxon>rosids</taxon>
        <taxon>malvids</taxon>
        <taxon>Sapindales</taxon>
        <taxon>Sapindaceae</taxon>
        <taxon>Hippocastanoideae</taxon>
        <taxon>Acereae</taxon>
        <taxon>Dipteronia</taxon>
    </lineage>
</organism>
<dbReference type="InterPro" id="IPR011011">
    <property type="entry name" value="Znf_FYVE_PHD"/>
</dbReference>
<evidence type="ECO:0000313" key="9">
    <source>
        <dbReference type="EMBL" id="KAK3211647.1"/>
    </source>
</evidence>
<dbReference type="Pfam" id="PF13456">
    <property type="entry name" value="RVT_3"/>
    <property type="match status" value="1"/>
</dbReference>
<dbReference type="InterPro" id="IPR056280">
    <property type="entry name" value="AIPP2-like_SPOC"/>
</dbReference>
<evidence type="ECO:0000256" key="2">
    <source>
        <dbReference type="ARBA" id="ARBA00022771"/>
    </source>
</evidence>
<accession>A0AAE0AE42</accession>
<dbReference type="GO" id="GO:0003676">
    <property type="term" value="F:nucleic acid binding"/>
    <property type="evidence" value="ECO:0007669"/>
    <property type="project" value="InterPro"/>
</dbReference>